<dbReference type="PANTHER" id="PTHR37941">
    <property type="entry name" value="FUMARASE E-RELATED"/>
    <property type="match status" value="1"/>
</dbReference>
<evidence type="ECO:0000313" key="2">
    <source>
        <dbReference type="EMBL" id="SEP07638.1"/>
    </source>
</evidence>
<dbReference type="Gene3D" id="1.20.120.330">
    <property type="entry name" value="Nucleotidyltransferases domain 2"/>
    <property type="match status" value="1"/>
</dbReference>
<gene>
    <name evidence="2" type="ORF">SAMN04488052_108120</name>
</gene>
<dbReference type="OrthoDB" id="9814134at2"/>
<dbReference type="InterPro" id="IPR007761">
    <property type="entry name" value="MtlR-like"/>
</dbReference>
<dbReference type="RefSeq" id="WP_139209233.1">
    <property type="nucleotide sequence ID" value="NZ_FOEG01000008.1"/>
</dbReference>
<evidence type="ECO:0000313" key="3">
    <source>
        <dbReference type="Proteomes" id="UP000199657"/>
    </source>
</evidence>
<feature type="compositionally biased region" description="Low complexity" evidence="1">
    <location>
        <begin position="207"/>
        <end position="217"/>
    </location>
</feature>
<proteinExistence type="predicted"/>
<keyword evidence="3" id="KW-1185">Reference proteome</keyword>
<dbReference type="AlphaFoldDB" id="A0A1H8UYJ3"/>
<organism evidence="2 3">
    <name type="scientific">Aquisalimonas asiatica</name>
    <dbReference type="NCBI Taxonomy" id="406100"/>
    <lineage>
        <taxon>Bacteria</taxon>
        <taxon>Pseudomonadati</taxon>
        <taxon>Pseudomonadota</taxon>
        <taxon>Gammaproteobacteria</taxon>
        <taxon>Chromatiales</taxon>
        <taxon>Ectothiorhodospiraceae</taxon>
        <taxon>Aquisalimonas</taxon>
    </lineage>
</organism>
<dbReference type="Proteomes" id="UP000199657">
    <property type="component" value="Unassembled WGS sequence"/>
</dbReference>
<accession>A0A1H8UYJ3</accession>
<sequence length="217" mass="24689">MPLLVPSASLRRRLSQALYGFEEMRLDHAEDLAAFVEELKRETDRGLPLVSAALIDDKLFESLRAFFVEGKSTERLLSGYSAPLGSFSARIDACFSLALIDQYEYNEISLIRKVRNEFAHGQHGLTFETEPVRGYCSSLQSDLPEGAGYPTTDPRFRFTNAVICMALRLYYRPEWVKKERRTSKEWVDPDATRWRSTEDEPPPPGVPVMGIGKPRKP</sequence>
<dbReference type="GO" id="GO:0045892">
    <property type="term" value="P:negative regulation of DNA-templated transcription"/>
    <property type="evidence" value="ECO:0007669"/>
    <property type="project" value="TreeGrafter"/>
</dbReference>
<dbReference type="SUPFAM" id="SSF158668">
    <property type="entry name" value="MtlR-like"/>
    <property type="match status" value="1"/>
</dbReference>
<evidence type="ECO:0000256" key="1">
    <source>
        <dbReference type="SAM" id="MobiDB-lite"/>
    </source>
</evidence>
<evidence type="ECO:0008006" key="4">
    <source>
        <dbReference type="Google" id="ProtNLM"/>
    </source>
</evidence>
<dbReference type="InterPro" id="IPR038026">
    <property type="entry name" value="MtlR-like_sf"/>
</dbReference>
<protein>
    <recommendedName>
        <fullName evidence="4">Mannitol repressor</fullName>
    </recommendedName>
</protein>
<dbReference type="PANTHER" id="PTHR37941:SF1">
    <property type="entry name" value="FUMARASE E-RELATED"/>
    <property type="match status" value="1"/>
</dbReference>
<feature type="region of interest" description="Disordered" evidence="1">
    <location>
        <begin position="180"/>
        <end position="217"/>
    </location>
</feature>
<dbReference type="STRING" id="406100.SAMN04488052_108120"/>
<reference evidence="2 3" key="1">
    <citation type="submission" date="2016-10" db="EMBL/GenBank/DDBJ databases">
        <authorList>
            <person name="de Groot N.N."/>
        </authorList>
    </citation>
    <scope>NUCLEOTIDE SEQUENCE [LARGE SCALE GENOMIC DNA]</scope>
    <source>
        <strain evidence="2 3">CGMCC 1.6291</strain>
    </source>
</reference>
<feature type="compositionally biased region" description="Basic and acidic residues" evidence="1">
    <location>
        <begin position="180"/>
        <end position="198"/>
    </location>
</feature>
<dbReference type="EMBL" id="FOEG01000008">
    <property type="protein sequence ID" value="SEP07638.1"/>
    <property type="molecule type" value="Genomic_DNA"/>
</dbReference>
<name>A0A1H8UYJ3_9GAMM</name>